<proteinExistence type="predicted"/>
<reference evidence="3" key="1">
    <citation type="journal article" date="2019" name="Int. J. Syst. Evol. Microbiol.">
        <title>The Global Catalogue of Microorganisms (GCM) 10K type strain sequencing project: providing services to taxonomists for standard genome sequencing and annotation.</title>
        <authorList>
            <consortium name="The Broad Institute Genomics Platform"/>
            <consortium name="The Broad Institute Genome Sequencing Center for Infectious Disease"/>
            <person name="Wu L."/>
            <person name="Ma J."/>
        </authorList>
    </citation>
    <scope>NUCLEOTIDE SEQUENCE [LARGE SCALE GENOMIC DNA]</scope>
    <source>
        <strain evidence="3">NBRC 105857</strain>
    </source>
</reference>
<organism evidence="2 3">
    <name type="scientific">Limnobacter litoralis</name>
    <dbReference type="NCBI Taxonomy" id="481366"/>
    <lineage>
        <taxon>Bacteria</taxon>
        <taxon>Pseudomonadati</taxon>
        <taxon>Pseudomonadota</taxon>
        <taxon>Betaproteobacteria</taxon>
        <taxon>Burkholderiales</taxon>
        <taxon>Burkholderiaceae</taxon>
        <taxon>Limnobacter</taxon>
    </lineage>
</organism>
<name>A0ABQ5YRB3_9BURK</name>
<dbReference type="Proteomes" id="UP001156664">
    <property type="component" value="Unassembled WGS sequence"/>
</dbReference>
<dbReference type="EMBL" id="BSOJ01000015">
    <property type="protein sequence ID" value="GLR26350.1"/>
    <property type="molecule type" value="Genomic_DNA"/>
</dbReference>
<dbReference type="InterPro" id="IPR000305">
    <property type="entry name" value="GIY-YIG_endonuc"/>
</dbReference>
<evidence type="ECO:0000313" key="3">
    <source>
        <dbReference type="Proteomes" id="UP001156664"/>
    </source>
</evidence>
<gene>
    <name evidence="2" type="ORF">GCM10007875_14400</name>
</gene>
<feature type="domain" description="GIY-YIG" evidence="1">
    <location>
        <begin position="17"/>
        <end position="97"/>
    </location>
</feature>
<protein>
    <recommendedName>
        <fullName evidence="1">GIY-YIG domain-containing protein</fullName>
    </recommendedName>
</protein>
<comment type="caution">
    <text evidence="2">The sequence shown here is derived from an EMBL/GenBank/DDBJ whole genome shotgun (WGS) entry which is preliminary data.</text>
</comment>
<sequence>MTRSFTPNNAVNSAKHNEYWLYILSNTRINGPLYLGDCNCLKTRMEEHQAGERRDYAHYHRLDRLVYFEVWHDLDKFTARLRRVRNWPRDMRLLLIESLNPDWEDLYPQFLVDHAKTPVSADARPTEKAA</sequence>
<evidence type="ECO:0000313" key="2">
    <source>
        <dbReference type="EMBL" id="GLR26350.1"/>
    </source>
</evidence>
<dbReference type="Gene3D" id="3.40.1440.10">
    <property type="entry name" value="GIY-YIG endonuclease"/>
    <property type="match status" value="1"/>
</dbReference>
<dbReference type="SUPFAM" id="SSF82771">
    <property type="entry name" value="GIY-YIG endonuclease"/>
    <property type="match status" value="1"/>
</dbReference>
<dbReference type="PROSITE" id="PS50164">
    <property type="entry name" value="GIY_YIG"/>
    <property type="match status" value="1"/>
</dbReference>
<dbReference type="InterPro" id="IPR035901">
    <property type="entry name" value="GIY-YIG_endonuc_sf"/>
</dbReference>
<dbReference type="RefSeq" id="WP_284280914.1">
    <property type="nucleotide sequence ID" value="NZ_BSOJ01000015.1"/>
</dbReference>
<accession>A0ABQ5YRB3</accession>
<keyword evidence="3" id="KW-1185">Reference proteome</keyword>
<dbReference type="CDD" id="cd10448">
    <property type="entry name" value="GIY-YIG_unchar_3"/>
    <property type="match status" value="1"/>
</dbReference>
<evidence type="ECO:0000259" key="1">
    <source>
        <dbReference type="PROSITE" id="PS50164"/>
    </source>
</evidence>